<organism evidence="1 2">
    <name type="scientific">Frankia umida</name>
    <dbReference type="NCBI Taxonomy" id="573489"/>
    <lineage>
        <taxon>Bacteria</taxon>
        <taxon>Bacillati</taxon>
        <taxon>Actinomycetota</taxon>
        <taxon>Actinomycetes</taxon>
        <taxon>Frankiales</taxon>
        <taxon>Frankiaceae</taxon>
        <taxon>Frankia</taxon>
    </lineage>
</organism>
<evidence type="ECO:0000313" key="2">
    <source>
        <dbReference type="Proteomes" id="UP001201873"/>
    </source>
</evidence>
<dbReference type="EMBL" id="JALKFT010000032">
    <property type="protein sequence ID" value="MCK9878369.1"/>
    <property type="molecule type" value="Genomic_DNA"/>
</dbReference>
<keyword evidence="2" id="KW-1185">Reference proteome</keyword>
<proteinExistence type="predicted"/>
<name>A0ABT0K3H8_9ACTN</name>
<reference evidence="1 2" key="1">
    <citation type="submission" date="2022-04" db="EMBL/GenBank/DDBJ databases">
        <title>Genome diversity in the genus Frankia.</title>
        <authorList>
            <person name="Carlos-Shanley C."/>
            <person name="Hahn D."/>
        </authorList>
    </citation>
    <scope>NUCLEOTIDE SEQUENCE [LARGE SCALE GENOMIC DNA]</scope>
    <source>
        <strain evidence="1 2">Ag45/Mut15</strain>
    </source>
</reference>
<dbReference type="Proteomes" id="UP001201873">
    <property type="component" value="Unassembled WGS sequence"/>
</dbReference>
<gene>
    <name evidence="1" type="ORF">MXD59_21785</name>
</gene>
<evidence type="ECO:0000313" key="1">
    <source>
        <dbReference type="EMBL" id="MCK9878369.1"/>
    </source>
</evidence>
<accession>A0ABT0K3H8</accession>
<comment type="caution">
    <text evidence="1">The sequence shown here is derived from an EMBL/GenBank/DDBJ whole genome shotgun (WGS) entry which is preliminary data.</text>
</comment>
<protein>
    <submittedName>
        <fullName evidence="1">Uncharacterized protein</fullName>
    </submittedName>
</protein>
<dbReference type="RefSeq" id="WP_248826485.1">
    <property type="nucleotide sequence ID" value="NZ_JALKFT010000032.1"/>
</dbReference>
<sequence length="128" mass="14164">MPEVINGFKIAKLFDGTRDGTPFVSDRPALPAGSERSKLLAYLDGGAVVLRAAGRSVDRLDASRGKSVPIAFHTDGEWVWSASVAYYLEEHELPPEPEFLHYLRSRDFRYVAPAKETIRSASLALESQ</sequence>